<evidence type="ECO:0000256" key="2">
    <source>
        <dbReference type="SAM" id="Phobius"/>
    </source>
</evidence>
<keyword evidence="2" id="KW-0472">Membrane</keyword>
<dbReference type="Pfam" id="PF01436">
    <property type="entry name" value="NHL"/>
    <property type="match status" value="1"/>
</dbReference>
<dbReference type="Proteomes" id="UP000289841">
    <property type="component" value="Chromosome"/>
</dbReference>
<dbReference type="PANTHER" id="PTHR24104:SF25">
    <property type="entry name" value="PROTEIN LIN-41"/>
    <property type="match status" value="1"/>
</dbReference>
<sequence length="481" mass="55353">MRKKLFITIILLGVITILFPTKASASYNYSPWQEAIESAHSMSISKIVDNVNIRDTNNQKVDVTFDDLRDSFIYDDKVYISDAKQNKIYVLDNNFNYLEQYPKADSEVKLNTPIGIFVTNNLLYVADSENNRIIIFDLDTKEVVQTVQEPNDDIFKTVRFRPQRLVVDRSGRMLVVAQDIFEGIMEFDPSGVFTRYYGTNTVQMSFFEALVYKLSTKKQREKMALKLQASFTNLDIDAYGYVYTVSRVEASNPVKKLNFKGKDILLNNGYINIVGDTAFEETNKRVQVGPSSIIDIASNSDNNRYSILDNKRGRIFTYDIEGHLLYISGQLGTQNNMLQGPTSVTYFGEKILVTDNVTKSIVVYEPTRFGELINSATKAYYEMDYETARLHWQEVISENSNYFLAYAGIGKTDLRRQDYKQAITNLKLGHDYYNYSKAYQEYRNQQLKKSLPFVIIVVFIATGYGLYRSIRHAIVREGDEE</sequence>
<proteinExistence type="predicted"/>
<reference evidence="3 4" key="1">
    <citation type="submission" date="2019-01" db="EMBL/GenBank/DDBJ databases">
        <authorList>
            <consortium name="Pathogen Informatics"/>
        </authorList>
    </citation>
    <scope>NUCLEOTIDE SEQUENCE [LARGE SCALE GENOMIC DNA]</scope>
    <source>
        <strain evidence="3 4">NCTC10138</strain>
    </source>
</reference>
<dbReference type="EMBL" id="LR215048">
    <property type="protein sequence ID" value="VEU79777.1"/>
    <property type="molecule type" value="Genomic_DNA"/>
</dbReference>
<dbReference type="OrthoDB" id="9799230at2"/>
<keyword evidence="2" id="KW-1133">Transmembrane helix</keyword>
<evidence type="ECO:0000256" key="1">
    <source>
        <dbReference type="ARBA" id="ARBA00022737"/>
    </source>
</evidence>
<dbReference type="AlphaFoldDB" id="A0A449BBH7"/>
<keyword evidence="3" id="KW-0456">Lyase</keyword>
<dbReference type="InterPro" id="IPR050952">
    <property type="entry name" value="TRIM-NHL_E3_ligases"/>
</dbReference>
<dbReference type="InterPro" id="IPR011042">
    <property type="entry name" value="6-blade_b-propeller_TolB-like"/>
</dbReference>
<accession>A0A449BBH7</accession>
<dbReference type="InterPro" id="IPR001258">
    <property type="entry name" value="NHL_repeat"/>
</dbReference>
<organism evidence="3 4">
    <name type="scientific">Haploplasma axanthum</name>
    <name type="common">Acholeplasma axanthum</name>
    <dbReference type="NCBI Taxonomy" id="29552"/>
    <lineage>
        <taxon>Bacteria</taxon>
        <taxon>Bacillati</taxon>
        <taxon>Mycoplasmatota</taxon>
        <taxon>Mollicutes</taxon>
        <taxon>Acholeplasmatales</taxon>
        <taxon>Acholeplasmataceae</taxon>
        <taxon>Haploplasma</taxon>
    </lineage>
</organism>
<evidence type="ECO:0000313" key="4">
    <source>
        <dbReference type="Proteomes" id="UP000289841"/>
    </source>
</evidence>
<dbReference type="InterPro" id="IPR011990">
    <property type="entry name" value="TPR-like_helical_dom_sf"/>
</dbReference>
<name>A0A449BBH7_HAPAX</name>
<dbReference type="GO" id="GO:0016829">
    <property type="term" value="F:lyase activity"/>
    <property type="evidence" value="ECO:0007669"/>
    <property type="project" value="UniProtKB-KW"/>
</dbReference>
<dbReference type="GO" id="GO:0008270">
    <property type="term" value="F:zinc ion binding"/>
    <property type="evidence" value="ECO:0007669"/>
    <property type="project" value="UniProtKB-KW"/>
</dbReference>
<dbReference type="SUPFAM" id="SSF48452">
    <property type="entry name" value="TPR-like"/>
    <property type="match status" value="1"/>
</dbReference>
<dbReference type="Gene3D" id="2.120.10.30">
    <property type="entry name" value="TolB, C-terminal domain"/>
    <property type="match status" value="2"/>
</dbReference>
<protein>
    <submittedName>
        <fullName evidence="3">Streptogramin lyase</fullName>
    </submittedName>
</protein>
<keyword evidence="4" id="KW-1185">Reference proteome</keyword>
<keyword evidence="1" id="KW-0677">Repeat</keyword>
<dbReference type="KEGG" id="aaxa:NCTC10138_00149"/>
<dbReference type="PANTHER" id="PTHR24104">
    <property type="entry name" value="E3 UBIQUITIN-PROTEIN LIGASE NHLRC1-RELATED"/>
    <property type="match status" value="1"/>
</dbReference>
<gene>
    <name evidence="3" type="ORF">NCTC10138_00149</name>
</gene>
<feature type="transmembrane region" description="Helical" evidence="2">
    <location>
        <begin position="450"/>
        <end position="467"/>
    </location>
</feature>
<dbReference type="SUPFAM" id="SSF101898">
    <property type="entry name" value="NHL repeat"/>
    <property type="match status" value="1"/>
</dbReference>
<keyword evidence="2" id="KW-0812">Transmembrane</keyword>
<dbReference type="RefSeq" id="WP_026390320.1">
    <property type="nucleotide sequence ID" value="NZ_LR215048.1"/>
</dbReference>
<evidence type="ECO:0000313" key="3">
    <source>
        <dbReference type="EMBL" id="VEU79777.1"/>
    </source>
</evidence>
<dbReference type="STRING" id="1278311.GCA_000428705_00698"/>